<protein>
    <recommendedName>
        <fullName evidence="4">Outer membrane porin, OprD family</fullName>
    </recommendedName>
</protein>
<keyword evidence="1" id="KW-0732">Signal</keyword>
<feature type="chain" id="PRO_5047512851" description="Outer membrane porin, OprD family" evidence="1">
    <location>
        <begin position="21"/>
        <end position="461"/>
    </location>
</feature>
<accession>A0A1H3TG36</accession>
<dbReference type="Proteomes" id="UP000199663">
    <property type="component" value="Unassembled WGS sequence"/>
</dbReference>
<organism evidence="2 3">
    <name type="scientific">Rhodonellum ikkaensis</name>
    <dbReference type="NCBI Taxonomy" id="336829"/>
    <lineage>
        <taxon>Bacteria</taxon>
        <taxon>Pseudomonadati</taxon>
        <taxon>Bacteroidota</taxon>
        <taxon>Cytophagia</taxon>
        <taxon>Cytophagales</taxon>
        <taxon>Cytophagaceae</taxon>
        <taxon>Rhodonellum</taxon>
    </lineage>
</organism>
<dbReference type="EMBL" id="FNQC01000017">
    <property type="protein sequence ID" value="SDZ49060.1"/>
    <property type="molecule type" value="Genomic_DNA"/>
</dbReference>
<name>A0A1H3TG36_9BACT</name>
<evidence type="ECO:0000313" key="3">
    <source>
        <dbReference type="Proteomes" id="UP000199663"/>
    </source>
</evidence>
<dbReference type="Gene3D" id="2.40.160.10">
    <property type="entry name" value="Porin"/>
    <property type="match status" value="1"/>
</dbReference>
<sequence length="461" mass="52488">MVKNFLAILLLVSMVPKANAQEDSLNNERSKKPNIELGLRSYFMSTGYWQDFKGDHAWGQSAFLRVKTQSFHGFSLTASYAVFGKILSSDLSAREPRTGATNRYEIGLFDVLDAGNNFFGKVEDLHLTFQSKKLTANVGRMGINTPFINPQDGRLEPTFVEGLRLNYKPNSRLQFGGDLIWRMSPRSTSGWFRIGETIGVYPIGRNEFGAPSAYFGNTFSDFVSVTDLRYRLPEEASLQLNHTLVQNISSTYLAEFQKEWKAKVWKNSIISGFQGVVQHGIGEGGNQDPALRYKNPEDINYIWGARIGLKNDKMVLHLNYTSIKGSGRFLSPREWGKDPFFTFIPRERNEGFSKVDALTLFIQRSFPERSLQLSSHVGLHFLPSPTNFLINKYAFPSYAQMNLAAKYAPKNWGKGLDFHLILMTKKALDQSGLQPGWIYNKVNLLHLDMILNYRIQWNEQK</sequence>
<feature type="signal peptide" evidence="1">
    <location>
        <begin position="1"/>
        <end position="20"/>
    </location>
</feature>
<dbReference type="RefSeq" id="WP_019599957.1">
    <property type="nucleotide sequence ID" value="NZ_FNQC01000017.1"/>
</dbReference>
<reference evidence="2 3" key="1">
    <citation type="submission" date="2016-10" db="EMBL/GenBank/DDBJ databases">
        <authorList>
            <person name="Varghese N."/>
            <person name="Submissions S."/>
        </authorList>
    </citation>
    <scope>NUCLEOTIDE SEQUENCE [LARGE SCALE GENOMIC DNA]</scope>
    <source>
        <strain evidence="2 3">DSM 17997</strain>
    </source>
</reference>
<gene>
    <name evidence="2" type="ORF">SAMN05444412_11749</name>
</gene>
<evidence type="ECO:0008006" key="4">
    <source>
        <dbReference type="Google" id="ProtNLM"/>
    </source>
</evidence>
<evidence type="ECO:0000313" key="2">
    <source>
        <dbReference type="EMBL" id="SDZ49060.1"/>
    </source>
</evidence>
<evidence type="ECO:0000256" key="1">
    <source>
        <dbReference type="SAM" id="SignalP"/>
    </source>
</evidence>
<proteinExistence type="predicted"/>
<keyword evidence="3" id="KW-1185">Reference proteome</keyword>
<dbReference type="InterPro" id="IPR023614">
    <property type="entry name" value="Porin_dom_sf"/>
</dbReference>
<comment type="caution">
    <text evidence="2">The sequence shown here is derived from an EMBL/GenBank/DDBJ whole genome shotgun (WGS) entry which is preliminary data.</text>
</comment>